<gene>
    <name evidence="2" type="ORF">LX99_01458</name>
</gene>
<comment type="caution">
    <text evidence="2">The sequence shown here is derived from an EMBL/GenBank/DDBJ whole genome shotgun (WGS) entry which is preliminary data.</text>
</comment>
<evidence type="ECO:0000256" key="1">
    <source>
        <dbReference type="SAM" id="Phobius"/>
    </source>
</evidence>
<organism evidence="2 3">
    <name type="scientific">Mucilaginibacter oryzae</name>
    <dbReference type="NCBI Taxonomy" id="468058"/>
    <lineage>
        <taxon>Bacteria</taxon>
        <taxon>Pseudomonadati</taxon>
        <taxon>Bacteroidota</taxon>
        <taxon>Sphingobacteriia</taxon>
        <taxon>Sphingobacteriales</taxon>
        <taxon>Sphingobacteriaceae</taxon>
        <taxon>Mucilaginibacter</taxon>
    </lineage>
</organism>
<keyword evidence="1" id="KW-0472">Membrane</keyword>
<accession>A0A316HCY2</accession>
<feature type="transmembrane region" description="Helical" evidence="1">
    <location>
        <begin position="12"/>
        <end position="28"/>
    </location>
</feature>
<evidence type="ECO:0000313" key="2">
    <source>
        <dbReference type="EMBL" id="PWK79004.1"/>
    </source>
</evidence>
<dbReference type="RefSeq" id="WP_109607244.1">
    <property type="nucleotide sequence ID" value="NZ_QGHA01000002.1"/>
</dbReference>
<dbReference type="Proteomes" id="UP000245678">
    <property type="component" value="Unassembled WGS sequence"/>
</dbReference>
<dbReference type="AlphaFoldDB" id="A0A316HCY2"/>
<reference evidence="2 3" key="1">
    <citation type="submission" date="2018-05" db="EMBL/GenBank/DDBJ databases">
        <title>Genomic Encyclopedia of Archaeal and Bacterial Type Strains, Phase II (KMG-II): from individual species to whole genera.</title>
        <authorList>
            <person name="Goeker M."/>
        </authorList>
    </citation>
    <scope>NUCLEOTIDE SEQUENCE [LARGE SCALE GENOMIC DNA]</scope>
    <source>
        <strain evidence="2 3">DSM 19975</strain>
    </source>
</reference>
<dbReference type="EMBL" id="QGHA01000002">
    <property type="protein sequence ID" value="PWK79004.1"/>
    <property type="molecule type" value="Genomic_DNA"/>
</dbReference>
<feature type="transmembrane region" description="Helical" evidence="1">
    <location>
        <begin position="244"/>
        <end position="264"/>
    </location>
</feature>
<proteinExistence type="predicted"/>
<name>A0A316HCY2_9SPHI</name>
<keyword evidence="1" id="KW-1133">Transmembrane helix</keyword>
<evidence type="ECO:0000313" key="3">
    <source>
        <dbReference type="Proteomes" id="UP000245678"/>
    </source>
</evidence>
<keyword evidence="1" id="KW-0812">Transmembrane</keyword>
<keyword evidence="3" id="KW-1185">Reference proteome</keyword>
<feature type="transmembrane region" description="Helical" evidence="1">
    <location>
        <begin position="216"/>
        <end position="238"/>
    </location>
</feature>
<protein>
    <submittedName>
        <fullName evidence="2">Uncharacterized protein</fullName>
    </submittedName>
</protein>
<sequence length="272" mass="31877">MKETLDSISKLGWAFIGSLISLIVYIVLERFKNRGALFSFSRKFNSLGTSINDSFHGNIKVLYDTRIVKHLNFVTLNITNESNSDFENVVVKCWVDVNSQFLSFNAFHDNYRTNIKLEDNFYEERNRRVNEIDEYNAQKNEGDIDPQEITNNYNFILKNLEWNVPVWNRKDSVTFNFIIENFNGEVPILMHPIEKKGIKLIEAESIDRRNTRLGKWMIILGHLVYALCVCTILFSENIEKKDLIIFSILGGLSLWIGLLLYKIFEYIKSFFK</sequence>